<dbReference type="Pfam" id="PF02133">
    <property type="entry name" value="Transp_cyt_pur"/>
    <property type="match status" value="1"/>
</dbReference>
<evidence type="ECO:0000313" key="8">
    <source>
        <dbReference type="EMBL" id="CDR40780.1"/>
    </source>
</evidence>
<feature type="transmembrane region" description="Helical" evidence="7">
    <location>
        <begin position="109"/>
        <end position="129"/>
    </location>
</feature>
<feature type="transmembrane region" description="Helical" evidence="7">
    <location>
        <begin position="478"/>
        <end position="498"/>
    </location>
</feature>
<dbReference type="Gene3D" id="1.10.4160.10">
    <property type="entry name" value="Hydantoin permease"/>
    <property type="match status" value="1"/>
</dbReference>
<keyword evidence="4 7" id="KW-1133">Transmembrane helix</keyword>
<accession>A0A061AZF0</accession>
<feature type="transmembrane region" description="Helical" evidence="7">
    <location>
        <begin position="277"/>
        <end position="298"/>
    </location>
</feature>
<feature type="transmembrane region" description="Helical" evidence="7">
    <location>
        <begin position="366"/>
        <end position="386"/>
    </location>
</feature>
<evidence type="ECO:0000256" key="7">
    <source>
        <dbReference type="SAM" id="Phobius"/>
    </source>
</evidence>
<evidence type="ECO:0000256" key="5">
    <source>
        <dbReference type="ARBA" id="ARBA00023136"/>
    </source>
</evidence>
<comment type="similarity">
    <text evidence="2">Belongs to the purine-cytosine permease (2.A.39) family.</text>
</comment>
<evidence type="ECO:0000313" key="9">
    <source>
        <dbReference type="EMBL" id="ONH68429.1"/>
    </source>
</evidence>
<feature type="transmembrane region" description="Helical" evidence="7">
    <location>
        <begin position="392"/>
        <end position="416"/>
    </location>
</feature>
<sequence>MSAIVNFLKVKEDKDHVRVTALQNPDLIPLPPARRTWNWWGFTAYWLLNNMSLSAFTSASAILGYGLSVPLTMAVVLIGNFLILVHTILNGQPGGDHHISFTTYSRIMFGTWGCYLAIMIRSALAVVWYSSQAWLGGLMINTTLSCLSHHYMTWENTFPDSVPFTSKELVGFCLFQIIIVPLGLIKKPQNFRVYMGVSSFFGYMALIGICVAAVKDNGGNAGTLMKATSNSVHGSAFSWAFLRSLSAWYGTSCAGIINKPDFVRFSSTRYSQVLGSIIGKMFLASLVPFMGIVTASAMEAKWGVTVWKLNSVLDYWLQEYYTPKVRAGAFFASVALAGGQICFSVVGNLWSFGIDWSGMLPRFIDIRRGVCIAAVLCWVIQPWTMYNTNTNFGTVMSGFSVFVSPMIAILICDYWVIRGRKLKLTDLYTNSPRGIYYGWKGFNVQALVSFFVALSPGLPGLINEANPDVPLNNQGMIHYYYGNTLFGWIIGFFLYWGLCTIWKKPGLGDMDEADYYGTYSNADCEYWGVMRQDQVDREILAKYVALEHIEAENGTETDGVDDSKDPYTVNVSEKSSV</sequence>
<evidence type="ECO:0000256" key="4">
    <source>
        <dbReference type="ARBA" id="ARBA00022989"/>
    </source>
</evidence>
<feature type="transmembrane region" description="Helical" evidence="7">
    <location>
        <begin position="437"/>
        <end position="458"/>
    </location>
</feature>
<dbReference type="EMBL" id="MPUK01000003">
    <property type="protein sequence ID" value="ONH68429.1"/>
    <property type="molecule type" value="Genomic_DNA"/>
</dbReference>
<keyword evidence="3 7" id="KW-0812">Transmembrane</keyword>
<evidence type="ECO:0000313" key="10">
    <source>
        <dbReference type="Proteomes" id="UP000189513"/>
    </source>
</evidence>
<feature type="transmembrane region" description="Helical" evidence="7">
    <location>
        <begin position="169"/>
        <end position="186"/>
    </location>
</feature>
<evidence type="ECO:0000256" key="2">
    <source>
        <dbReference type="ARBA" id="ARBA00008974"/>
    </source>
</evidence>
<protein>
    <submittedName>
        <fullName evidence="8">CYFA0S05e04412g1_1</fullName>
    </submittedName>
    <submittedName>
        <fullName evidence="9">Thiamine transporter</fullName>
    </submittedName>
</protein>
<dbReference type="PANTHER" id="PTHR30618">
    <property type="entry name" value="NCS1 FAMILY PURINE/PYRIMIDINE TRANSPORTER"/>
    <property type="match status" value="1"/>
</dbReference>
<evidence type="ECO:0000256" key="1">
    <source>
        <dbReference type="ARBA" id="ARBA00004141"/>
    </source>
</evidence>
<evidence type="ECO:0000256" key="3">
    <source>
        <dbReference type="ARBA" id="ARBA00022692"/>
    </source>
</evidence>
<dbReference type="OrthoDB" id="2018619at2759"/>
<reference evidence="9" key="3">
    <citation type="submission" date="2017-01" db="EMBL/GenBank/DDBJ databases">
        <authorList>
            <person name="Mah S.A."/>
            <person name="Swanson W.J."/>
            <person name="Moy G.W."/>
            <person name="Vacquier V.D."/>
        </authorList>
    </citation>
    <scope>NUCLEOTIDE SEQUENCE [LARGE SCALE GENOMIC DNA]</scope>
    <source>
        <strain evidence="9">65</strain>
    </source>
</reference>
<dbReference type="EMBL" id="LK052890">
    <property type="protein sequence ID" value="CDR40780.1"/>
    <property type="molecule type" value="Genomic_DNA"/>
</dbReference>
<dbReference type="Proteomes" id="UP000189513">
    <property type="component" value="Unassembled WGS sequence"/>
</dbReference>
<proteinExistence type="inferred from homology"/>
<reference evidence="8" key="1">
    <citation type="journal article" date="2014" name="Genome Announc.">
        <title>Genome sequence of the yeast Cyberlindnera fabianii (Hansenula fabianii).</title>
        <authorList>
            <person name="Freel K.C."/>
            <person name="Sarilar V."/>
            <person name="Neuveglise C."/>
            <person name="Devillers H."/>
            <person name="Friedrich A."/>
            <person name="Schacherer J."/>
        </authorList>
    </citation>
    <scope>NUCLEOTIDE SEQUENCE</scope>
    <source>
        <strain evidence="8">YJS4271</strain>
    </source>
</reference>
<organism evidence="8">
    <name type="scientific">Cyberlindnera fabianii</name>
    <name type="common">Yeast</name>
    <name type="synonym">Hansenula fabianii</name>
    <dbReference type="NCBI Taxonomy" id="36022"/>
    <lineage>
        <taxon>Eukaryota</taxon>
        <taxon>Fungi</taxon>
        <taxon>Dikarya</taxon>
        <taxon>Ascomycota</taxon>
        <taxon>Saccharomycotina</taxon>
        <taxon>Saccharomycetes</taxon>
        <taxon>Phaffomycetales</taxon>
        <taxon>Phaffomycetaceae</taxon>
        <taxon>Cyberlindnera</taxon>
    </lineage>
</organism>
<gene>
    <name evidence="9" type="ORF">BON22_2080</name>
    <name evidence="8" type="ORF">CYFA0S_05e04412g</name>
</gene>
<keyword evidence="5 7" id="KW-0472">Membrane</keyword>
<dbReference type="VEuPathDB" id="FungiDB:BON22_2080"/>
<evidence type="ECO:0000256" key="6">
    <source>
        <dbReference type="SAM" id="MobiDB-lite"/>
    </source>
</evidence>
<feature type="transmembrane region" description="Helical" evidence="7">
    <location>
        <begin position="329"/>
        <end position="354"/>
    </location>
</feature>
<dbReference type="GO" id="GO:0015205">
    <property type="term" value="F:nucleobase transmembrane transporter activity"/>
    <property type="evidence" value="ECO:0007669"/>
    <property type="project" value="TreeGrafter"/>
</dbReference>
<keyword evidence="10" id="KW-1185">Reference proteome</keyword>
<feature type="region of interest" description="Disordered" evidence="6">
    <location>
        <begin position="554"/>
        <end position="577"/>
    </location>
</feature>
<dbReference type="AlphaFoldDB" id="A0A061AZF0"/>
<dbReference type="InterPro" id="IPR001248">
    <property type="entry name" value="Pur-cyt_permease"/>
</dbReference>
<comment type="subcellular location">
    <subcellularLocation>
        <location evidence="1">Membrane</location>
        <topology evidence="1">Multi-pass membrane protein</topology>
    </subcellularLocation>
</comment>
<dbReference type="GO" id="GO:0005886">
    <property type="term" value="C:plasma membrane"/>
    <property type="evidence" value="ECO:0007669"/>
    <property type="project" value="TreeGrafter"/>
</dbReference>
<feature type="transmembrane region" description="Helical" evidence="7">
    <location>
        <begin position="71"/>
        <end position="89"/>
    </location>
</feature>
<feature type="transmembrane region" description="Helical" evidence="7">
    <location>
        <begin position="234"/>
        <end position="257"/>
    </location>
</feature>
<name>A0A061AZF0_CYBFA</name>
<dbReference type="InterPro" id="IPR045225">
    <property type="entry name" value="Uracil/uridine/allantoin_perm"/>
</dbReference>
<reference evidence="10" key="2">
    <citation type="journal article" date="2017" name="Genome Announc.">
        <title>Genome sequences of Cyberlindnera fabianii 65, Pichia kudriavzevii 129, and Saccharomyces cerevisiae 131 isolated from fermented masau fruits in Zimbabwe.</title>
        <authorList>
            <person name="van Rijswijck I.M.H."/>
            <person name="Derks M.F.L."/>
            <person name="Abee T."/>
            <person name="de Ridder D."/>
            <person name="Smid E.J."/>
        </authorList>
    </citation>
    <scope>NUCLEOTIDE SEQUENCE [LARGE SCALE GENOMIC DNA]</scope>
    <source>
        <strain evidence="10">65</strain>
    </source>
</reference>
<dbReference type="PANTHER" id="PTHR30618:SF15">
    <property type="entry name" value="NICOTINAMIDE RIBOSIDE TRANSPORTER 1-RELATED"/>
    <property type="match status" value="1"/>
</dbReference>
<feature type="transmembrane region" description="Helical" evidence="7">
    <location>
        <begin position="193"/>
        <end position="214"/>
    </location>
</feature>